<name>A0A5N6UPG6_ASPTM</name>
<evidence type="ECO:0000313" key="3">
    <source>
        <dbReference type="Proteomes" id="UP000326950"/>
    </source>
</evidence>
<gene>
    <name evidence="2" type="ORF">BDV40DRAFT_302375</name>
</gene>
<dbReference type="SUPFAM" id="SSF53474">
    <property type="entry name" value="alpha/beta-Hydrolases"/>
    <property type="match status" value="1"/>
</dbReference>
<accession>A0A5N6UPG6</accession>
<feature type="domain" description="AB hydrolase-1" evidence="1">
    <location>
        <begin position="90"/>
        <end position="366"/>
    </location>
</feature>
<organism evidence="2 3">
    <name type="scientific">Aspergillus tamarii</name>
    <dbReference type="NCBI Taxonomy" id="41984"/>
    <lineage>
        <taxon>Eukaryota</taxon>
        <taxon>Fungi</taxon>
        <taxon>Dikarya</taxon>
        <taxon>Ascomycota</taxon>
        <taxon>Pezizomycotina</taxon>
        <taxon>Eurotiomycetes</taxon>
        <taxon>Eurotiomycetidae</taxon>
        <taxon>Eurotiales</taxon>
        <taxon>Aspergillaceae</taxon>
        <taxon>Aspergillus</taxon>
        <taxon>Aspergillus subgen. Circumdati</taxon>
    </lineage>
</organism>
<proteinExistence type="predicted"/>
<evidence type="ECO:0000313" key="2">
    <source>
        <dbReference type="EMBL" id="KAE8160323.1"/>
    </source>
</evidence>
<dbReference type="Pfam" id="PF12697">
    <property type="entry name" value="Abhydrolase_6"/>
    <property type="match status" value="1"/>
</dbReference>
<dbReference type="InterPro" id="IPR000073">
    <property type="entry name" value="AB_hydrolase_1"/>
</dbReference>
<evidence type="ECO:0000259" key="1">
    <source>
        <dbReference type="Pfam" id="PF12697"/>
    </source>
</evidence>
<keyword evidence="2" id="KW-0378">Hydrolase</keyword>
<dbReference type="OrthoDB" id="94039at2759"/>
<dbReference type="EMBL" id="ML738659">
    <property type="protein sequence ID" value="KAE8160323.1"/>
    <property type="molecule type" value="Genomic_DNA"/>
</dbReference>
<dbReference type="GO" id="GO:0016787">
    <property type="term" value="F:hydrolase activity"/>
    <property type="evidence" value="ECO:0007669"/>
    <property type="project" value="UniProtKB-KW"/>
</dbReference>
<dbReference type="Proteomes" id="UP000326950">
    <property type="component" value="Unassembled WGS sequence"/>
</dbReference>
<keyword evidence="3" id="KW-1185">Reference proteome</keyword>
<dbReference type="Gene3D" id="3.40.50.1820">
    <property type="entry name" value="alpha/beta hydrolase"/>
    <property type="match status" value="1"/>
</dbReference>
<dbReference type="AlphaFoldDB" id="A0A5N6UPG6"/>
<protein>
    <submittedName>
        <fullName evidence="2">Alpha/beta hydrolase family-domain-containing protein</fullName>
    </submittedName>
</protein>
<reference evidence="2 3" key="1">
    <citation type="submission" date="2019-04" db="EMBL/GenBank/DDBJ databases">
        <title>Friends and foes A comparative genomics study of 23 Aspergillus species from section Flavi.</title>
        <authorList>
            <consortium name="DOE Joint Genome Institute"/>
            <person name="Kjaerbolling I."/>
            <person name="Vesth T."/>
            <person name="Frisvad J.C."/>
            <person name="Nybo J.L."/>
            <person name="Theobald S."/>
            <person name="Kildgaard S."/>
            <person name="Isbrandt T."/>
            <person name="Kuo A."/>
            <person name="Sato A."/>
            <person name="Lyhne E.K."/>
            <person name="Kogle M.E."/>
            <person name="Wiebenga A."/>
            <person name="Kun R.S."/>
            <person name="Lubbers R.J."/>
            <person name="Makela M.R."/>
            <person name="Barry K."/>
            <person name="Chovatia M."/>
            <person name="Clum A."/>
            <person name="Daum C."/>
            <person name="Haridas S."/>
            <person name="He G."/>
            <person name="LaButti K."/>
            <person name="Lipzen A."/>
            <person name="Mondo S."/>
            <person name="Riley R."/>
            <person name="Salamov A."/>
            <person name="Simmons B.A."/>
            <person name="Magnuson J.K."/>
            <person name="Henrissat B."/>
            <person name="Mortensen U.H."/>
            <person name="Larsen T.O."/>
            <person name="Devries R.P."/>
            <person name="Grigoriev I.V."/>
            <person name="Machida M."/>
            <person name="Baker S.E."/>
            <person name="Andersen M.R."/>
        </authorList>
    </citation>
    <scope>NUCLEOTIDE SEQUENCE [LARGE SCALE GENOMIC DNA]</scope>
    <source>
        <strain evidence="2 3">CBS 117626</strain>
    </source>
</reference>
<sequence length="418" mass="46916">MCSTTTSVDVSATFQVIEHKLLGQHIREYPRATITSQEDPLSIIAKQYVPWDNLDPSPGDISIISAHANGIPKEVYEPLWIEIYQAAKRAGLQLRGIWIADAAHQGASGILNEEKLGNDPSAFDHSRDLILMINQLRDKLPRPIFGIGHSMGATQLMNVSLMHPRIFQGLCLVEPIVFPYSAENQGRYPPAQASMRRRESFDSRDTARSQFQNSTTFQTWDARAFDMWIKYGLRRASGDCTGRVILTTTKSQELFTFVRPTFFSKCPADRRLAFPDLSLEAPSDILFYRPEPVITFHNLPHLRPSTLYIFGDRSQLIGRQLRNTIVHRTGVDIGGGGGLNQGQVKYIVVRDTGHFGPMEDPRALAETTVEWLKAGVEQWDSLEQSSLLNSNSQASQDFLSSLAGSHQADKQECRHHKL</sequence>
<dbReference type="InterPro" id="IPR029058">
    <property type="entry name" value="AB_hydrolase_fold"/>
</dbReference>